<accession>A0A3G6JBR8</accession>
<reference evidence="2 3" key="1">
    <citation type="submission" date="2018-11" db="EMBL/GenBank/DDBJ databases">
        <authorList>
            <person name="Kleinhagauer T."/>
            <person name="Glaeser S.P."/>
            <person name="Spergser J."/>
            <person name="Ruckert C."/>
            <person name="Kaempfer P."/>
            <person name="Busse H.-J."/>
        </authorList>
    </citation>
    <scope>NUCLEOTIDE SEQUENCE [LARGE SCALE GENOMIC DNA]</scope>
    <source>
        <strain evidence="2 3">200CH</strain>
    </source>
</reference>
<organism evidence="2 3">
    <name type="scientific">Corynebacterium choanae</name>
    <dbReference type="NCBI Taxonomy" id="1862358"/>
    <lineage>
        <taxon>Bacteria</taxon>
        <taxon>Bacillati</taxon>
        <taxon>Actinomycetota</taxon>
        <taxon>Actinomycetes</taxon>
        <taxon>Mycobacteriales</taxon>
        <taxon>Corynebacteriaceae</taxon>
        <taxon>Corynebacterium</taxon>
    </lineage>
</organism>
<name>A0A3G6JBR8_9CORY</name>
<sequence length="84" mass="8883" precursor="true">MTFAMKLWSLFALLPAQIVAVATGVGARLRRVHSNEQGLSTIEYAMCTLAAAALAAVLYAVVTSDHVQQALQGIIDRALNSSPV</sequence>
<keyword evidence="1" id="KW-0472">Membrane</keyword>
<evidence type="ECO:0000256" key="1">
    <source>
        <dbReference type="SAM" id="Phobius"/>
    </source>
</evidence>
<dbReference type="Pfam" id="PF14029">
    <property type="entry name" value="DUF4244"/>
    <property type="match status" value="1"/>
</dbReference>
<dbReference type="InterPro" id="IPR025338">
    <property type="entry name" value="DUF4244"/>
</dbReference>
<keyword evidence="1" id="KW-1133">Transmembrane helix</keyword>
<keyword evidence="1" id="KW-0812">Transmembrane</keyword>
<feature type="transmembrane region" description="Helical" evidence="1">
    <location>
        <begin position="42"/>
        <end position="62"/>
    </location>
</feature>
<evidence type="ECO:0000313" key="3">
    <source>
        <dbReference type="Proteomes" id="UP000269019"/>
    </source>
</evidence>
<dbReference type="AlphaFoldDB" id="A0A3G6JBR8"/>
<dbReference type="KEGG" id="ccho:CCHOA_10850"/>
<dbReference type="Proteomes" id="UP000269019">
    <property type="component" value="Chromosome"/>
</dbReference>
<evidence type="ECO:0008006" key="4">
    <source>
        <dbReference type="Google" id="ProtNLM"/>
    </source>
</evidence>
<keyword evidence="3" id="KW-1185">Reference proteome</keyword>
<gene>
    <name evidence="2" type="ORF">CCHOA_10850</name>
</gene>
<dbReference type="EMBL" id="CP033896">
    <property type="protein sequence ID" value="AZA14548.1"/>
    <property type="molecule type" value="Genomic_DNA"/>
</dbReference>
<evidence type="ECO:0000313" key="2">
    <source>
        <dbReference type="EMBL" id="AZA14548.1"/>
    </source>
</evidence>
<proteinExistence type="predicted"/>
<protein>
    <recommendedName>
        <fullName evidence="4">DUF4244 domain-containing protein</fullName>
    </recommendedName>
</protein>